<organism evidence="2 3">
    <name type="scientific">Clytia hemisphaerica</name>
    <dbReference type="NCBI Taxonomy" id="252671"/>
    <lineage>
        <taxon>Eukaryota</taxon>
        <taxon>Metazoa</taxon>
        <taxon>Cnidaria</taxon>
        <taxon>Hydrozoa</taxon>
        <taxon>Hydroidolina</taxon>
        <taxon>Leptothecata</taxon>
        <taxon>Obeliida</taxon>
        <taxon>Clytiidae</taxon>
        <taxon>Clytia</taxon>
    </lineage>
</organism>
<dbReference type="Gene3D" id="3.40.50.300">
    <property type="entry name" value="P-loop containing nucleotide triphosphate hydrolases"/>
    <property type="match status" value="1"/>
</dbReference>
<evidence type="ECO:0000313" key="3">
    <source>
        <dbReference type="Proteomes" id="UP000594262"/>
    </source>
</evidence>
<evidence type="ECO:0000313" key="2">
    <source>
        <dbReference type="EnsemblMetazoa" id="CLYHEMP018877.2"/>
    </source>
</evidence>
<dbReference type="EnsemblMetazoa" id="CLYHEMT018877.2">
    <property type="protein sequence ID" value="CLYHEMP018877.2"/>
    <property type="gene ID" value="CLYHEMG018877"/>
</dbReference>
<dbReference type="Proteomes" id="UP000594262">
    <property type="component" value="Unplaced"/>
</dbReference>
<dbReference type="SUPFAM" id="SSF52540">
    <property type="entry name" value="P-loop containing nucleoside triphosphate hydrolases"/>
    <property type="match status" value="1"/>
</dbReference>
<feature type="compositionally biased region" description="Polar residues" evidence="1">
    <location>
        <begin position="216"/>
        <end position="236"/>
    </location>
</feature>
<reference evidence="2" key="1">
    <citation type="submission" date="2021-01" db="UniProtKB">
        <authorList>
            <consortium name="EnsemblMetazoa"/>
        </authorList>
    </citation>
    <scope>IDENTIFICATION</scope>
</reference>
<dbReference type="AlphaFoldDB" id="A0A7M5X864"/>
<name>A0A7M5X864_9CNID</name>
<protein>
    <submittedName>
        <fullName evidence="2">Uncharacterized protein</fullName>
    </submittedName>
</protein>
<evidence type="ECO:0000256" key="1">
    <source>
        <dbReference type="SAM" id="MobiDB-lite"/>
    </source>
</evidence>
<sequence length="503" mass="57767">MSQRNAILNPAKKKIITGPFGCGKSVIVRQAIKIFAKKEEDIVYYIGWDEYTLFHVEMEMYCKQLGLTNVKCVNIADLFRKHNANEEIMSLVNCLELLRQENQGTRVHVVIDEFDGEKFKPGQSPEREQQPKNELLQVITSPFFKESFFLISLQSCLKERDLVSNNEEPKELSRDCFKDIPEEDMLRLNLPKTMRYTSKIRKVVKFILDEGKNETSYDLSDLQNKPTPESAQNESGISGDAANFLPIQAEEDSNTLTSSSPDEMNENKFGTSKTDLDAYFEDYGITTNTSNEKIHNHFSYPENLGDGTGVEGTKPVLLRLDTLSDETDCRKLAYLMQSMLFKEDKTPKSVFSNLMVVCNSRKIVPWIRWAFYMLKVKHDEYLDYIYRRPSRSIEEKRQLVEGWKTRVLLADCMGCRGLEAKEVVVVWKESDYHNRHLLAEALSRARSKLYMVTVKADDSQQKTDLSNVIDKLMSNKSIIEVAKGNGLEIAITRPITDFQGETK</sequence>
<dbReference type="OrthoDB" id="6038319at2759"/>
<keyword evidence="3" id="KW-1185">Reference proteome</keyword>
<proteinExistence type="predicted"/>
<accession>A0A7M5X864</accession>
<dbReference type="InterPro" id="IPR027417">
    <property type="entry name" value="P-loop_NTPase"/>
</dbReference>
<feature type="region of interest" description="Disordered" evidence="1">
    <location>
        <begin position="216"/>
        <end position="237"/>
    </location>
</feature>